<dbReference type="PANTHER" id="PTHR11145:SF8">
    <property type="entry name" value="RE57120P"/>
    <property type="match status" value="1"/>
</dbReference>
<accession>A0A0R3S8Z5</accession>
<dbReference type="FunFam" id="3.30.710.10:FF:000046">
    <property type="entry name" value="BTB/POZ domain-containing protein KCTD7 isoform X1"/>
    <property type="match status" value="1"/>
</dbReference>
<evidence type="ECO:0000313" key="3">
    <source>
        <dbReference type="Proteomes" id="UP000274504"/>
    </source>
</evidence>
<reference evidence="2 3" key="2">
    <citation type="submission" date="2018-11" db="EMBL/GenBank/DDBJ databases">
        <authorList>
            <consortium name="Pathogen Informatics"/>
        </authorList>
    </citation>
    <scope>NUCLEOTIDE SEQUENCE [LARGE SCALE GENOMIC DNA]</scope>
</reference>
<protein>
    <submittedName>
        <fullName evidence="4">BTB domain-containing protein</fullName>
    </submittedName>
</protein>
<organism evidence="4">
    <name type="scientific">Hymenolepis diminuta</name>
    <name type="common">Rat tapeworm</name>
    <dbReference type="NCBI Taxonomy" id="6216"/>
    <lineage>
        <taxon>Eukaryota</taxon>
        <taxon>Metazoa</taxon>
        <taxon>Spiralia</taxon>
        <taxon>Lophotrochozoa</taxon>
        <taxon>Platyhelminthes</taxon>
        <taxon>Cestoda</taxon>
        <taxon>Eucestoda</taxon>
        <taxon>Cyclophyllidea</taxon>
        <taxon>Hymenolepididae</taxon>
        <taxon>Hymenolepis</taxon>
    </lineage>
</organism>
<reference evidence="4" key="1">
    <citation type="submission" date="2017-02" db="UniProtKB">
        <authorList>
            <consortium name="WormBaseParasite"/>
        </authorList>
    </citation>
    <scope>IDENTIFICATION</scope>
</reference>
<dbReference type="Gene3D" id="3.30.710.10">
    <property type="entry name" value="Potassium Channel Kv1.1, Chain A"/>
    <property type="match status" value="1"/>
</dbReference>
<dbReference type="InterPro" id="IPR003131">
    <property type="entry name" value="T1-type_BTB"/>
</dbReference>
<sequence>MSVECLGSRDWLGNYVKLNVGGSLFYTTISTLTREDSMLKALFSGRMDVKTDDDGWVLLDRSGKHFHLILNYLRDGSVPLPDSRQDLEELLIETRFYCLEGLRRACEEKLEKMVAEESQEKPNAASIYIVKYPKITKAIFASTRKSPNCVKYIILIDDRSTALVLDTIRSSLFTAFAIRRACNLFNKLRASLFSSREFSLWKMCQRYPSAFFKIKCISPLRCLDKLVLI</sequence>
<name>A0A0R3S8Z5_HYMDI</name>
<dbReference type="InterPro" id="IPR045068">
    <property type="entry name" value="BACURD1-3"/>
</dbReference>
<dbReference type="SUPFAM" id="SSF54695">
    <property type="entry name" value="POZ domain"/>
    <property type="match status" value="1"/>
</dbReference>
<dbReference type="Pfam" id="PF02214">
    <property type="entry name" value="BTB_2"/>
    <property type="match status" value="1"/>
</dbReference>
<evidence type="ECO:0000313" key="4">
    <source>
        <dbReference type="WBParaSite" id="HDID_0000067101-mRNA-1"/>
    </source>
</evidence>
<dbReference type="AlphaFoldDB" id="A0A0R3S8Z5"/>
<dbReference type="SMART" id="SM00225">
    <property type="entry name" value="BTB"/>
    <property type="match status" value="1"/>
</dbReference>
<dbReference type="STRING" id="6216.A0A0R3S8Z5"/>
<dbReference type="InterPro" id="IPR011333">
    <property type="entry name" value="SKP1/BTB/POZ_sf"/>
</dbReference>
<proteinExistence type="predicted"/>
<dbReference type="PANTHER" id="PTHR11145">
    <property type="entry name" value="BTB/POZ DOMAIN-CONTAINING ADAPTER FOR CUL3-MEDIATED RHOA DEGRADATION PROTEIN FAMILY MEMBER"/>
    <property type="match status" value="1"/>
</dbReference>
<evidence type="ECO:0000259" key="1">
    <source>
        <dbReference type="PROSITE" id="PS50097"/>
    </source>
</evidence>
<feature type="domain" description="BTB" evidence="1">
    <location>
        <begin position="14"/>
        <end position="82"/>
    </location>
</feature>
<dbReference type="PROSITE" id="PS50097">
    <property type="entry name" value="BTB"/>
    <property type="match status" value="1"/>
</dbReference>
<dbReference type="OrthoDB" id="2333377at2759"/>
<gene>
    <name evidence="2" type="ORF">HDID_LOCUS672</name>
</gene>
<dbReference type="WBParaSite" id="HDID_0000067101-mRNA-1">
    <property type="protein sequence ID" value="HDID_0000067101-mRNA-1"/>
    <property type="gene ID" value="HDID_0000067101"/>
</dbReference>
<dbReference type="GO" id="GO:0051260">
    <property type="term" value="P:protein homooligomerization"/>
    <property type="evidence" value="ECO:0007669"/>
    <property type="project" value="InterPro"/>
</dbReference>
<dbReference type="CDD" id="cd18369">
    <property type="entry name" value="BTB_POZ_KCTD10-like_BACURD"/>
    <property type="match status" value="1"/>
</dbReference>
<dbReference type="InterPro" id="IPR000210">
    <property type="entry name" value="BTB/POZ_dom"/>
</dbReference>
<evidence type="ECO:0000313" key="2">
    <source>
        <dbReference type="EMBL" id="VDL17295.1"/>
    </source>
</evidence>
<dbReference type="Proteomes" id="UP000274504">
    <property type="component" value="Unassembled WGS sequence"/>
</dbReference>
<dbReference type="EMBL" id="UYSG01000094">
    <property type="protein sequence ID" value="VDL17295.1"/>
    <property type="molecule type" value="Genomic_DNA"/>
</dbReference>